<accession>A0A4Z1BDX5</accession>
<feature type="signal peptide" evidence="1">
    <location>
        <begin position="1"/>
        <end position="20"/>
    </location>
</feature>
<sequence length="218" mass="22897">MKKQFLTGLLAMALSAGAIAGEVTGYTDATSGSAATAADINANFNALISAINDNNQRITALEEQAAGINTAEGTYNFVEIAVELGGAPGTGFFDGYSQIGTWSSTGSFTFLSDGTFSGTINETFSILFDTTLCDSTQQQCRQAYQPDFSQTATENLGGTWTEDGNSVIATFPEGGSVTFTKAGPRLMVLQEKSIEGGDATNPDLFDFTNLVLLIKQVN</sequence>
<keyword evidence="1" id="KW-0732">Signal</keyword>
<comment type="caution">
    <text evidence="2">The sequence shown here is derived from an EMBL/GenBank/DDBJ whole genome shotgun (WGS) entry which is preliminary data.</text>
</comment>
<dbReference type="EMBL" id="SRPF01000002">
    <property type="protein sequence ID" value="TGN40524.1"/>
    <property type="molecule type" value="Genomic_DNA"/>
</dbReference>
<organism evidence="2 3">
    <name type="scientific">Marinobacter confluentis</name>
    <dbReference type="NCBI Taxonomy" id="1697557"/>
    <lineage>
        <taxon>Bacteria</taxon>
        <taxon>Pseudomonadati</taxon>
        <taxon>Pseudomonadota</taxon>
        <taxon>Gammaproteobacteria</taxon>
        <taxon>Pseudomonadales</taxon>
        <taxon>Marinobacteraceae</taxon>
        <taxon>Marinobacter</taxon>
    </lineage>
</organism>
<evidence type="ECO:0000313" key="3">
    <source>
        <dbReference type="Proteomes" id="UP000298325"/>
    </source>
</evidence>
<keyword evidence="3" id="KW-1185">Reference proteome</keyword>
<dbReference type="Proteomes" id="UP000298325">
    <property type="component" value="Unassembled WGS sequence"/>
</dbReference>
<dbReference type="RefSeq" id="WP_135803186.1">
    <property type="nucleotide sequence ID" value="NZ_SRPF01000002.1"/>
</dbReference>
<evidence type="ECO:0000256" key="1">
    <source>
        <dbReference type="SAM" id="SignalP"/>
    </source>
</evidence>
<evidence type="ECO:0000313" key="2">
    <source>
        <dbReference type="EMBL" id="TGN40524.1"/>
    </source>
</evidence>
<feature type="chain" id="PRO_5021302988" evidence="1">
    <location>
        <begin position="21"/>
        <end position="218"/>
    </location>
</feature>
<reference evidence="2 3" key="1">
    <citation type="submission" date="2019-04" db="EMBL/GenBank/DDBJ databases">
        <authorList>
            <person name="Park S."/>
            <person name="Yoon J.-H."/>
        </authorList>
    </citation>
    <scope>NUCLEOTIDE SEQUENCE [LARGE SCALE GENOMIC DNA]</scope>
    <source>
        <strain evidence="2 3">HJM-18</strain>
    </source>
</reference>
<dbReference type="OrthoDB" id="6078092at2"/>
<dbReference type="AlphaFoldDB" id="A0A4Z1BDX5"/>
<name>A0A4Z1BDX5_9GAMM</name>
<proteinExistence type="predicted"/>
<protein>
    <submittedName>
        <fullName evidence="2">Uncharacterized protein</fullName>
    </submittedName>
</protein>
<gene>
    <name evidence="2" type="ORF">E5Q11_09685</name>
</gene>